<dbReference type="HOGENOM" id="CLU_428051_0_0_5"/>
<reference evidence="1 2" key="1">
    <citation type="journal article" date="2009" name="J. Bacteriol.">
        <title>Genome sequences of three Agrobacterium biovars help elucidate the evolution of multichromosome genomes in bacteria.</title>
        <authorList>
            <person name="Slater S.C."/>
            <person name="Goldman B.S."/>
            <person name="Goodner B."/>
            <person name="Setubal J.C."/>
            <person name="Farrand S.K."/>
            <person name="Nester E.W."/>
            <person name="Burr T.J."/>
            <person name="Banta L."/>
            <person name="Dickerman A.W."/>
            <person name="Paulsen I."/>
            <person name="Otten L."/>
            <person name="Suen G."/>
            <person name="Welch R."/>
            <person name="Almeida N.F."/>
            <person name="Arnold F."/>
            <person name="Burton O.T."/>
            <person name="Du Z."/>
            <person name="Ewing A."/>
            <person name="Godsy E."/>
            <person name="Heisel S."/>
            <person name="Houmiel K.L."/>
            <person name="Jhaveri J."/>
            <person name="Lu J."/>
            <person name="Miller N.M."/>
            <person name="Norton S."/>
            <person name="Chen Q."/>
            <person name="Phoolcharoen W."/>
            <person name="Ohlin V."/>
            <person name="Ondrusek D."/>
            <person name="Pride N."/>
            <person name="Stricklin S.L."/>
            <person name="Sun J."/>
            <person name="Wheeler C."/>
            <person name="Wilson L."/>
            <person name="Zhu H."/>
            <person name="Wood D.W."/>
        </authorList>
    </citation>
    <scope>NUCLEOTIDE SEQUENCE [LARGE SCALE GENOMIC DNA]</scope>
    <source>
        <strain evidence="2">S4 / ATCC BAA-846</strain>
    </source>
</reference>
<proteinExistence type="predicted"/>
<keyword evidence="2" id="KW-1185">Reference proteome</keyword>
<evidence type="ECO:0000313" key="1">
    <source>
        <dbReference type="EMBL" id="ACM36677.1"/>
    </source>
</evidence>
<dbReference type="Proteomes" id="UP000001596">
    <property type="component" value="Chromosome 1"/>
</dbReference>
<dbReference type="STRING" id="311402.Avi_2356"/>
<dbReference type="AlphaFoldDB" id="B9JWP9"/>
<dbReference type="KEGG" id="avi:Avi_2356"/>
<dbReference type="EMBL" id="CP000633">
    <property type="protein sequence ID" value="ACM36677.1"/>
    <property type="molecule type" value="Genomic_DNA"/>
</dbReference>
<name>B9JWP9_ALLAM</name>
<evidence type="ECO:0000313" key="2">
    <source>
        <dbReference type="Proteomes" id="UP000001596"/>
    </source>
</evidence>
<sequence>MSKVQSKNAFLYDLNGDAGELKIALREAMELGSAADLDASEFASAGQGDKADTAIQPAALAATVTEVINRANHTGEQAMATITGLIAALASKATPADISAAIAALVNSSPAALDTLNELATALGNDPNFATTMTTSLGNRLRVDTAAQGLTADQKANGRANLDIKSAALQEASFFAPALALRGSYNLAQASGAGAGDAAADTAAFAAAITGGYGKIIIPRVGSVWQFNPTTVNAALETRRNGSSVYELDIEGRGMPEIRASAVGTYLFNILAGSMEVSGLRFTDGAGRLQSFMNLNKTTPYRLSVHDIEVHTTAKGIRVEALSKAVISKIYGIDVPLLIHRPAVESTICVDATFENISGDNSKILFQGTGEIVTEGVTFREIRLTTNAGDSFTIEQSLACQIVNCMLDGQYSPSETVGAGGMGLVLGSAAGGANVGLSIKDTWLGAGKNAKAHMYSVPGSNNAAIMIDGITCGAQDGAVGTIPSRLNLTGINGLRVGTVKSTGAAPTTDVFTNSSEMPRDFLPAIPVAISQATGIAVESGAITAASGTVNYRKSDGVVYVDGTVTITTAGTGNGILILSPTGLPAPAFVDAIIPCFLSTGASGRATVSSGGSLLLVSSSGASVIASGTTIKFNGCYRAA</sequence>
<dbReference type="RefSeq" id="WP_015916098.1">
    <property type="nucleotide sequence ID" value="NC_011989.1"/>
</dbReference>
<organism evidence="1 2">
    <name type="scientific">Allorhizobium ampelinum (strain ATCC BAA-846 / DSM 112012 / S4)</name>
    <name type="common">Agrobacterium vitis (strain S4)</name>
    <dbReference type="NCBI Taxonomy" id="311402"/>
    <lineage>
        <taxon>Bacteria</taxon>
        <taxon>Pseudomonadati</taxon>
        <taxon>Pseudomonadota</taxon>
        <taxon>Alphaproteobacteria</taxon>
        <taxon>Hyphomicrobiales</taxon>
        <taxon>Rhizobiaceae</taxon>
        <taxon>Rhizobium/Agrobacterium group</taxon>
        <taxon>Allorhizobium</taxon>
        <taxon>Allorhizobium ampelinum</taxon>
    </lineage>
</organism>
<accession>B9JWP9</accession>
<dbReference type="eggNOG" id="COG5301">
    <property type="taxonomic scope" value="Bacteria"/>
</dbReference>
<protein>
    <submittedName>
        <fullName evidence="1">Variable tail fibre protein</fullName>
    </submittedName>
</protein>
<gene>
    <name evidence="1" type="ordered locus">Avi_2356</name>
</gene>